<evidence type="ECO:0000256" key="2">
    <source>
        <dbReference type="RuleBase" id="RU362080"/>
    </source>
</evidence>
<dbReference type="InterPro" id="IPR036165">
    <property type="entry name" value="YefM-like_sf"/>
</dbReference>
<proteinExistence type="inferred from homology"/>
<evidence type="ECO:0000256" key="1">
    <source>
        <dbReference type="ARBA" id="ARBA00009981"/>
    </source>
</evidence>
<dbReference type="NCBIfam" id="TIGR01552">
    <property type="entry name" value="phd_fam"/>
    <property type="match status" value="1"/>
</dbReference>
<dbReference type="RefSeq" id="WP_025282723.1">
    <property type="nucleotide sequence ID" value="NZ_CP007268.1"/>
</dbReference>
<evidence type="ECO:0000313" key="3">
    <source>
        <dbReference type="EMBL" id="AHK80189.1"/>
    </source>
</evidence>
<accession>W8KK96</accession>
<keyword evidence="4" id="KW-1185">Reference proteome</keyword>
<dbReference type="OrthoDB" id="9800503at2"/>
<dbReference type="Proteomes" id="UP000019442">
    <property type="component" value="Chromosome"/>
</dbReference>
<comment type="similarity">
    <text evidence="1 2">Belongs to the phD/YefM antitoxin family.</text>
</comment>
<reference evidence="4" key="2">
    <citation type="submission" date="2014-02" db="EMBL/GenBank/DDBJ databases">
        <title>Draft Genome Sequence of extremely halophilic bacteria Halorhodospira halochloris.</title>
        <authorList>
            <person name="Singh K.S."/>
        </authorList>
    </citation>
    <scope>NUCLEOTIDE SEQUENCE [LARGE SCALE GENOMIC DNA]</scope>
    <source>
        <strain evidence="4">A</strain>
    </source>
</reference>
<name>W8KK96_9GAMM</name>
<comment type="function">
    <text evidence="2">Antitoxin component of a type II toxin-antitoxin (TA) system.</text>
</comment>
<gene>
    <name evidence="3" type="ORF">M911_14685</name>
</gene>
<protein>
    <recommendedName>
        <fullName evidence="2">Antitoxin</fullName>
    </recommendedName>
</protein>
<evidence type="ECO:0000313" key="4">
    <source>
        <dbReference type="Proteomes" id="UP000019442"/>
    </source>
</evidence>
<organism evidence="3 4">
    <name type="scientific">Ectothiorhodospira haloalkaliphila</name>
    <dbReference type="NCBI Taxonomy" id="421628"/>
    <lineage>
        <taxon>Bacteria</taxon>
        <taxon>Pseudomonadati</taxon>
        <taxon>Pseudomonadota</taxon>
        <taxon>Gammaproteobacteria</taxon>
        <taxon>Chromatiales</taxon>
        <taxon>Ectothiorhodospiraceae</taxon>
        <taxon>Ectothiorhodospira</taxon>
    </lineage>
</organism>
<dbReference type="EMBL" id="CP007268">
    <property type="protein sequence ID" value="AHK80189.1"/>
    <property type="molecule type" value="Genomic_DNA"/>
</dbReference>
<dbReference type="Pfam" id="PF02604">
    <property type="entry name" value="PhdYeFM_antitox"/>
    <property type="match status" value="1"/>
</dbReference>
<dbReference type="HOGENOM" id="CLU_163140_2_3_6"/>
<dbReference type="Gene3D" id="3.40.1620.10">
    <property type="entry name" value="YefM-like domain"/>
    <property type="match status" value="1"/>
</dbReference>
<dbReference type="SUPFAM" id="SSF143120">
    <property type="entry name" value="YefM-like"/>
    <property type="match status" value="1"/>
</dbReference>
<sequence>MHTVSISDLRANLLAYMEKASKGEHITVTTNGRVLATITPPMDKRESAKRRLDELAATARIHDVTSPTGAEWDVMQ</sequence>
<dbReference type="AlphaFoldDB" id="W8KK96"/>
<dbReference type="KEGG" id="hhc:M911_14685"/>
<dbReference type="InterPro" id="IPR006442">
    <property type="entry name" value="Antitoxin_Phd/YefM"/>
</dbReference>
<reference evidence="3 4" key="1">
    <citation type="journal article" date="2014" name="J Genomics">
        <title>Draft Genome Sequence of the Extremely Halophilic Phototrophic Purple Sulfur Bacterium Halorhodospira halochloris.</title>
        <authorList>
            <person name="Singh K.S."/>
            <person name="Kirksey J."/>
            <person name="Hoff W.D."/>
            <person name="Deole R."/>
        </authorList>
    </citation>
    <scope>NUCLEOTIDE SEQUENCE [LARGE SCALE GENOMIC DNA]</scope>
    <source>
        <strain evidence="3 4">A</strain>
    </source>
</reference>